<dbReference type="CDD" id="cd05154">
    <property type="entry name" value="ACAD10_11_N-like"/>
    <property type="match status" value="1"/>
</dbReference>
<dbReference type="SUPFAM" id="SSF56112">
    <property type="entry name" value="Protein kinase-like (PK-like)"/>
    <property type="match status" value="1"/>
</dbReference>
<evidence type="ECO:0000259" key="1">
    <source>
        <dbReference type="Pfam" id="PF01636"/>
    </source>
</evidence>
<dbReference type="InterPro" id="IPR002575">
    <property type="entry name" value="Aminoglycoside_PTrfase"/>
</dbReference>
<keyword evidence="2" id="KW-0808">Transferase</keyword>
<proteinExistence type="predicted"/>
<feature type="domain" description="Aminoglycoside phosphotransferase" evidence="1">
    <location>
        <begin position="41"/>
        <end position="263"/>
    </location>
</feature>
<dbReference type="Proteomes" id="UP000198824">
    <property type="component" value="Unassembled WGS sequence"/>
</dbReference>
<reference evidence="2 3" key="1">
    <citation type="submission" date="2016-10" db="EMBL/GenBank/DDBJ databases">
        <authorList>
            <person name="de Groot N.N."/>
        </authorList>
    </citation>
    <scope>NUCLEOTIDE SEQUENCE [LARGE SCALE GENOMIC DNA]</scope>
    <source>
        <strain evidence="2 3">S5-249</strain>
    </source>
</reference>
<dbReference type="Gene3D" id="3.30.200.20">
    <property type="entry name" value="Phosphorylase Kinase, domain 1"/>
    <property type="match status" value="1"/>
</dbReference>
<dbReference type="InterPro" id="IPR052898">
    <property type="entry name" value="ACAD10-like"/>
</dbReference>
<keyword evidence="2" id="KW-0418">Kinase</keyword>
<sequence length="355" mass="39706">MSVAADENIGTVPVRAGYDFDEGALARWMEARIEGFSGSLTVEQFKGGQSNPTYKLTTPGRSYVLRRKPPGQLLRGAHAIEREAQVLQALAAVSFPVARLRGLCTDDSVIGTWFYVMDMVEGRIFWDATVPRVPRAERGQIFDAMNETLATLHQIDPAAVGLDGFGRPGNYFQRQIDRWSRQYLADVDAGRDANMDRLIEWLRANMPADDGASRLIHGDYRIDNIIFDAEKPRILAVLDWELSTVGHPLADFAYHLMMYRMPPKIVAGLHGSDIRRLGIPTEEEYVGAYCRRTGREGVPDLDFYIAFNFFRLAAIFHGIKGRVLRGTAASAQARARVAVLPELMALAWSQTRSSR</sequence>
<dbReference type="GO" id="GO:0016301">
    <property type="term" value="F:kinase activity"/>
    <property type="evidence" value="ECO:0007669"/>
    <property type="project" value="UniProtKB-KW"/>
</dbReference>
<accession>A0A1I6KB17</accession>
<dbReference type="STRING" id="1166337.SAMN05192580_1523"/>
<dbReference type="AlphaFoldDB" id="A0A1I6KB17"/>
<dbReference type="PANTHER" id="PTHR47829:SF3">
    <property type="entry name" value="AMINOGLYCOSIDE PHOSPHOTRANSFERASE DOMAIN-CONTAINING PROTEIN"/>
    <property type="match status" value="1"/>
</dbReference>
<organism evidence="2 3">
    <name type="scientific">Sphingomonas jatrophae</name>
    <dbReference type="NCBI Taxonomy" id="1166337"/>
    <lineage>
        <taxon>Bacteria</taxon>
        <taxon>Pseudomonadati</taxon>
        <taxon>Pseudomonadota</taxon>
        <taxon>Alphaproteobacteria</taxon>
        <taxon>Sphingomonadales</taxon>
        <taxon>Sphingomonadaceae</taxon>
        <taxon>Sphingomonas</taxon>
    </lineage>
</organism>
<dbReference type="OrthoDB" id="3806873at2"/>
<evidence type="ECO:0000313" key="2">
    <source>
        <dbReference type="EMBL" id="SFR88401.1"/>
    </source>
</evidence>
<dbReference type="Pfam" id="PF01636">
    <property type="entry name" value="APH"/>
    <property type="match status" value="1"/>
</dbReference>
<protein>
    <submittedName>
        <fullName evidence="2">Predicted kinase, aminoglycoside phosphotransferase (APT) family</fullName>
    </submittedName>
</protein>
<name>A0A1I6KB17_9SPHN</name>
<evidence type="ECO:0000313" key="3">
    <source>
        <dbReference type="Proteomes" id="UP000198824"/>
    </source>
</evidence>
<keyword evidence="3" id="KW-1185">Reference proteome</keyword>
<dbReference type="InterPro" id="IPR011009">
    <property type="entry name" value="Kinase-like_dom_sf"/>
</dbReference>
<dbReference type="PANTHER" id="PTHR47829">
    <property type="entry name" value="HYDROLASE, PUTATIVE (AFU_ORTHOLOGUE AFUA_1G12880)-RELATED"/>
    <property type="match status" value="1"/>
</dbReference>
<dbReference type="RefSeq" id="WP_093312922.1">
    <property type="nucleotide sequence ID" value="NZ_FOZG01000001.1"/>
</dbReference>
<gene>
    <name evidence="2" type="ORF">SAMN05192580_1523</name>
</gene>
<dbReference type="EMBL" id="FOZG01000001">
    <property type="protein sequence ID" value="SFR88401.1"/>
    <property type="molecule type" value="Genomic_DNA"/>
</dbReference>
<dbReference type="InterPro" id="IPR041726">
    <property type="entry name" value="ACAD10_11_N"/>
</dbReference>
<dbReference type="Gene3D" id="3.90.1200.10">
    <property type="match status" value="1"/>
</dbReference>